<dbReference type="PROSITE" id="PS50824">
    <property type="entry name" value="DAPIN"/>
    <property type="match status" value="1"/>
</dbReference>
<comment type="caution">
    <text evidence="2">The sequence shown here is derived from an EMBL/GenBank/DDBJ whole genome shotgun (WGS) entry which is preliminary data.</text>
</comment>
<proteinExistence type="predicted"/>
<dbReference type="Gene3D" id="1.10.533.10">
    <property type="entry name" value="Death Domain, Fas"/>
    <property type="match status" value="2"/>
</dbReference>
<name>A0A7J5XQT3_DISMA</name>
<dbReference type="EMBL" id="JAAKFY010000021">
    <property type="protein sequence ID" value="KAF3839496.1"/>
    <property type="molecule type" value="Genomic_DNA"/>
</dbReference>
<feature type="domain" description="Pyrin" evidence="1">
    <location>
        <begin position="42"/>
        <end position="133"/>
    </location>
</feature>
<dbReference type="SUPFAM" id="SSF47986">
    <property type="entry name" value="DEATH domain"/>
    <property type="match status" value="1"/>
</dbReference>
<evidence type="ECO:0000313" key="2">
    <source>
        <dbReference type="EMBL" id="KAF3839496.1"/>
    </source>
</evidence>
<accession>A0A7J5XQT3</accession>
<dbReference type="OrthoDB" id="10058437at2759"/>
<dbReference type="Proteomes" id="UP000518266">
    <property type="component" value="Unassembled WGS sequence"/>
</dbReference>
<dbReference type="InterPro" id="IPR011029">
    <property type="entry name" value="DEATH-like_dom_sf"/>
</dbReference>
<protein>
    <recommendedName>
        <fullName evidence="1">Pyrin domain-containing protein</fullName>
    </recommendedName>
</protein>
<keyword evidence="3" id="KW-1185">Reference proteome</keyword>
<evidence type="ECO:0000313" key="3">
    <source>
        <dbReference type="Proteomes" id="UP000518266"/>
    </source>
</evidence>
<sequence length="180" mass="20950">MDMDRSDLVERLSETILRLKVVCNFLSSEEPLPSVIQRVETMASFIELLLETLKDLSDQDLQSFQRVLLIEIQSGKGYSDISARWLMMRDRQDMVFYLLQDHSQHRLLEMTTEAFEKMNRTDLVQRLSQSSSGPKKKHSDEQRPAVIQKVATMAAVKHLLLETLNDLRNEDLENSSRPWI</sequence>
<dbReference type="Pfam" id="PF02758">
    <property type="entry name" value="PYRIN"/>
    <property type="match status" value="1"/>
</dbReference>
<reference evidence="2 3" key="1">
    <citation type="submission" date="2020-03" db="EMBL/GenBank/DDBJ databases">
        <title>Dissostichus mawsoni Genome sequencing and assembly.</title>
        <authorList>
            <person name="Park H."/>
        </authorList>
    </citation>
    <scope>NUCLEOTIDE SEQUENCE [LARGE SCALE GENOMIC DNA]</scope>
    <source>
        <strain evidence="2">DM0001</strain>
        <tissue evidence="2">Muscle</tissue>
    </source>
</reference>
<organism evidence="2 3">
    <name type="scientific">Dissostichus mawsoni</name>
    <name type="common">Antarctic cod</name>
    <dbReference type="NCBI Taxonomy" id="36200"/>
    <lineage>
        <taxon>Eukaryota</taxon>
        <taxon>Metazoa</taxon>
        <taxon>Chordata</taxon>
        <taxon>Craniata</taxon>
        <taxon>Vertebrata</taxon>
        <taxon>Euteleostomi</taxon>
        <taxon>Actinopterygii</taxon>
        <taxon>Neopterygii</taxon>
        <taxon>Teleostei</taxon>
        <taxon>Neoteleostei</taxon>
        <taxon>Acanthomorphata</taxon>
        <taxon>Eupercaria</taxon>
        <taxon>Perciformes</taxon>
        <taxon>Notothenioidei</taxon>
        <taxon>Nototheniidae</taxon>
        <taxon>Dissostichus</taxon>
    </lineage>
</organism>
<evidence type="ECO:0000259" key="1">
    <source>
        <dbReference type="PROSITE" id="PS50824"/>
    </source>
</evidence>
<gene>
    <name evidence="2" type="ORF">F7725_018213</name>
</gene>
<dbReference type="InterPro" id="IPR004020">
    <property type="entry name" value="DAPIN"/>
</dbReference>
<dbReference type="SMART" id="SM01289">
    <property type="entry name" value="PYRIN"/>
    <property type="match status" value="1"/>
</dbReference>
<dbReference type="AlphaFoldDB" id="A0A7J5XQT3"/>